<evidence type="ECO:0000259" key="6">
    <source>
        <dbReference type="Pfam" id="PF07992"/>
    </source>
</evidence>
<dbReference type="PRINTS" id="PR00469">
    <property type="entry name" value="PNDRDTASEII"/>
</dbReference>
<dbReference type="InterPro" id="IPR005982">
    <property type="entry name" value="Thioredox_Rdtase"/>
</dbReference>
<keyword evidence="1" id="KW-0285">Flavoprotein</keyword>
<evidence type="ECO:0000256" key="5">
    <source>
        <dbReference type="ARBA" id="ARBA00023284"/>
    </source>
</evidence>
<evidence type="ECO:0000256" key="4">
    <source>
        <dbReference type="ARBA" id="ARBA00023157"/>
    </source>
</evidence>
<evidence type="ECO:0000256" key="3">
    <source>
        <dbReference type="ARBA" id="ARBA00023002"/>
    </source>
</evidence>
<dbReference type="EC" id="1.8.1.9" evidence="7"/>
<keyword evidence="3 7" id="KW-0560">Oxidoreductase</keyword>
<keyword evidence="5" id="KW-0676">Redox-active center</keyword>
<protein>
    <submittedName>
        <fullName evidence="7">Thioredoxin reductase</fullName>
        <ecNumber evidence="7">1.8.1.9</ecNumber>
    </submittedName>
</protein>
<evidence type="ECO:0000256" key="1">
    <source>
        <dbReference type="ARBA" id="ARBA00022630"/>
    </source>
</evidence>
<dbReference type="PROSITE" id="PS00573">
    <property type="entry name" value="PYRIDINE_REDOX_2"/>
    <property type="match status" value="1"/>
</dbReference>
<dbReference type="InterPro" id="IPR008255">
    <property type="entry name" value="Pyr_nucl-diS_OxRdtase_2_AS"/>
</dbReference>
<dbReference type="Gene3D" id="3.50.50.60">
    <property type="entry name" value="FAD/NAD(P)-binding domain"/>
    <property type="match status" value="2"/>
</dbReference>
<dbReference type="PANTHER" id="PTHR48105">
    <property type="entry name" value="THIOREDOXIN REDUCTASE 1-RELATED-RELATED"/>
    <property type="match status" value="1"/>
</dbReference>
<gene>
    <name evidence="7" type="primary">trxB_20</name>
    <name evidence="7" type="ORF">SDC9_45882</name>
</gene>
<dbReference type="AlphaFoldDB" id="A0A644WAR9"/>
<accession>A0A644WAR9</accession>
<keyword evidence="4" id="KW-1015">Disulfide bond</keyword>
<dbReference type="EMBL" id="VSSQ01000680">
    <property type="protein sequence ID" value="MPL99662.1"/>
    <property type="molecule type" value="Genomic_DNA"/>
</dbReference>
<dbReference type="NCBIfam" id="TIGR01292">
    <property type="entry name" value="TRX_reduct"/>
    <property type="match status" value="1"/>
</dbReference>
<dbReference type="Pfam" id="PF07992">
    <property type="entry name" value="Pyr_redox_2"/>
    <property type="match status" value="1"/>
</dbReference>
<reference evidence="7" key="1">
    <citation type="submission" date="2019-08" db="EMBL/GenBank/DDBJ databases">
        <authorList>
            <person name="Kucharzyk K."/>
            <person name="Murdoch R.W."/>
            <person name="Higgins S."/>
            <person name="Loffler F."/>
        </authorList>
    </citation>
    <scope>NUCLEOTIDE SEQUENCE</scope>
</reference>
<dbReference type="GO" id="GO:0004791">
    <property type="term" value="F:thioredoxin-disulfide reductase (NADPH) activity"/>
    <property type="evidence" value="ECO:0007669"/>
    <property type="project" value="UniProtKB-EC"/>
</dbReference>
<dbReference type="GO" id="GO:0019430">
    <property type="term" value="P:removal of superoxide radicals"/>
    <property type="evidence" value="ECO:0007669"/>
    <property type="project" value="InterPro"/>
</dbReference>
<dbReference type="InterPro" id="IPR023753">
    <property type="entry name" value="FAD/NAD-binding_dom"/>
</dbReference>
<dbReference type="SUPFAM" id="SSF51905">
    <property type="entry name" value="FAD/NAD(P)-binding domain"/>
    <property type="match status" value="1"/>
</dbReference>
<proteinExistence type="predicted"/>
<evidence type="ECO:0000256" key="2">
    <source>
        <dbReference type="ARBA" id="ARBA00022827"/>
    </source>
</evidence>
<dbReference type="InterPro" id="IPR036188">
    <property type="entry name" value="FAD/NAD-bd_sf"/>
</dbReference>
<dbReference type="InterPro" id="IPR050097">
    <property type="entry name" value="Ferredoxin-NADP_redctase_2"/>
</dbReference>
<feature type="domain" description="FAD/NAD(P)-binding" evidence="6">
    <location>
        <begin position="9"/>
        <end position="302"/>
    </location>
</feature>
<comment type="caution">
    <text evidence="7">The sequence shown here is derived from an EMBL/GenBank/DDBJ whole genome shotgun (WGS) entry which is preliminary data.</text>
</comment>
<evidence type="ECO:0000313" key="7">
    <source>
        <dbReference type="EMBL" id="MPL99662.1"/>
    </source>
</evidence>
<sequence>MANEREQRKCVIIGSGPAGYTAAIYTARADMKPLLYEGMQPGGQLTITTEVENFPGYPQGVTGPVLMEDLKKQAERFGTEIRFGFIDKVDFSKAPYLLTDDSGREILAETVIIATGASARWIGLPSEDEYNGFGVSACATCDGFFYKGKTVAVIGGGDTATEEAAYLSNLASKVYLIHRRDELRASKAMQRKVFKTPNIEMVWNAIPKEIVGESKGFAKAVTGIIVTDTKTGEERTIPVDGVFVAIGHTPNTQIFAGQIELHDNGYIKTVPGTTQTNIPGVFAAGDVQDLHYRQAITAAGSGCMAAIEAERYLSMKE</sequence>
<dbReference type="GO" id="GO:0005737">
    <property type="term" value="C:cytoplasm"/>
    <property type="evidence" value="ECO:0007669"/>
    <property type="project" value="InterPro"/>
</dbReference>
<organism evidence="7">
    <name type="scientific">bioreactor metagenome</name>
    <dbReference type="NCBI Taxonomy" id="1076179"/>
    <lineage>
        <taxon>unclassified sequences</taxon>
        <taxon>metagenomes</taxon>
        <taxon>ecological metagenomes</taxon>
    </lineage>
</organism>
<dbReference type="PRINTS" id="PR00368">
    <property type="entry name" value="FADPNR"/>
</dbReference>
<keyword evidence="2" id="KW-0274">FAD</keyword>
<name>A0A644WAR9_9ZZZZ</name>